<dbReference type="AlphaFoldDB" id="C8NGP4"/>
<gene>
    <name evidence="1" type="ORF">HMPREF0444_1089</name>
</gene>
<accession>C8NGP4</accession>
<comment type="caution">
    <text evidence="1">The sequence shown here is derived from an EMBL/GenBank/DDBJ whole genome shotgun (WGS) entry which is preliminary data.</text>
</comment>
<dbReference type="Proteomes" id="UP000005926">
    <property type="component" value="Unassembled WGS sequence"/>
</dbReference>
<sequence>MGNNELSECSSRIVVLQGQALYLVGRTYKITALYRSRREEGKLKERRFFWALLDVDWEDCTLWKAHPNSLHCNSQGERKENEEEKCLEIFPESLSDSIFA</sequence>
<dbReference type="EMBL" id="ACKZ01000020">
    <property type="protein sequence ID" value="EEW36871.1"/>
    <property type="molecule type" value="Genomic_DNA"/>
</dbReference>
<reference evidence="1 2" key="1">
    <citation type="submission" date="2009-08" db="EMBL/GenBank/DDBJ databases">
        <authorList>
            <person name="Muzny D."/>
            <person name="Qin X."/>
            <person name="Deng J."/>
            <person name="Jiang H."/>
            <person name="Liu Y."/>
            <person name="Qu J."/>
            <person name="Song X.-Z."/>
            <person name="Zhang L."/>
            <person name="Thornton R."/>
            <person name="Coyle M."/>
            <person name="Francisco L."/>
            <person name="Jackson L."/>
            <person name="Javaid M."/>
            <person name="Korchina V."/>
            <person name="Kovar C."/>
            <person name="Mata R."/>
            <person name="Mathew T."/>
            <person name="Ngo R."/>
            <person name="Nguyen L."/>
            <person name="Nguyen N."/>
            <person name="Okwuonu G."/>
            <person name="Ongeri F."/>
            <person name="Pham C."/>
            <person name="Simmons D."/>
            <person name="Wilczek-Boney K."/>
            <person name="Hale W."/>
            <person name="Jakkamsetti A."/>
            <person name="Pham P."/>
            <person name="Ruth R."/>
            <person name="San Lucas F."/>
            <person name="Warren J."/>
            <person name="Zhang J."/>
            <person name="Zhao Z."/>
            <person name="Zhou C."/>
            <person name="Zhu D."/>
            <person name="Lee S."/>
            <person name="Bess C."/>
            <person name="Blankenburg K."/>
            <person name="Forbes L."/>
            <person name="Fu Q."/>
            <person name="Gubbala S."/>
            <person name="Hirani K."/>
            <person name="Jayaseelan J.C."/>
            <person name="Lara F."/>
            <person name="Munidasa M."/>
            <person name="Palculict T."/>
            <person name="Patil S."/>
            <person name="Pu L.-L."/>
            <person name="Saada N."/>
            <person name="Tang L."/>
            <person name="Weissenberger G."/>
            <person name="Zhu Y."/>
            <person name="Hemphill L."/>
            <person name="Shang Y."/>
            <person name="Youmans B."/>
            <person name="Ayvaz T."/>
            <person name="Ross M."/>
            <person name="Santibanez J."/>
            <person name="Aqrawi P."/>
            <person name="Gross S."/>
            <person name="Joshi V."/>
            <person name="Fowler G."/>
            <person name="Nazareth L."/>
            <person name="Reid J."/>
            <person name="Worley K."/>
            <person name="Petrosino J."/>
            <person name="Highlander S."/>
            <person name="Gibbs R."/>
        </authorList>
    </citation>
    <scope>NUCLEOTIDE SEQUENCE [LARGE SCALE GENOMIC DNA]</scope>
    <source>
        <strain evidence="1 2">ATCC 49175</strain>
    </source>
</reference>
<protein>
    <submittedName>
        <fullName evidence="1">Uncharacterized protein</fullName>
    </submittedName>
</protein>
<name>C8NGP4_9LACT</name>
<evidence type="ECO:0000313" key="2">
    <source>
        <dbReference type="Proteomes" id="UP000005926"/>
    </source>
</evidence>
<keyword evidence="2" id="KW-1185">Reference proteome</keyword>
<proteinExistence type="predicted"/>
<evidence type="ECO:0000313" key="1">
    <source>
        <dbReference type="EMBL" id="EEW36871.1"/>
    </source>
</evidence>
<organism evidence="1 2">
    <name type="scientific">Granulicatella adiacens ATCC 49175</name>
    <dbReference type="NCBI Taxonomy" id="638301"/>
    <lineage>
        <taxon>Bacteria</taxon>
        <taxon>Bacillati</taxon>
        <taxon>Bacillota</taxon>
        <taxon>Bacilli</taxon>
        <taxon>Lactobacillales</taxon>
        <taxon>Carnobacteriaceae</taxon>
        <taxon>Granulicatella</taxon>
    </lineage>
</organism>
<dbReference type="HOGENOM" id="CLU_2301855_0_0_9"/>